<keyword evidence="3 8" id="KW-1133">Transmembrane helix</keyword>
<dbReference type="Gene3D" id="1.20.1070.10">
    <property type="entry name" value="Rhodopsin 7-helix transmembrane proteins"/>
    <property type="match status" value="1"/>
</dbReference>
<feature type="transmembrane region" description="Helical" evidence="8">
    <location>
        <begin position="133"/>
        <end position="153"/>
    </location>
</feature>
<organism evidence="10 12">
    <name type="scientific">Adineta ricciae</name>
    <name type="common">Rotifer</name>
    <dbReference type="NCBI Taxonomy" id="249248"/>
    <lineage>
        <taxon>Eukaryota</taxon>
        <taxon>Metazoa</taxon>
        <taxon>Spiralia</taxon>
        <taxon>Gnathifera</taxon>
        <taxon>Rotifera</taxon>
        <taxon>Eurotatoria</taxon>
        <taxon>Bdelloidea</taxon>
        <taxon>Adinetida</taxon>
        <taxon>Adinetidae</taxon>
        <taxon>Adineta</taxon>
    </lineage>
</organism>
<dbReference type="PANTHER" id="PTHR24243:SF233">
    <property type="entry name" value="THYROTROPIN-RELEASING HORMONE RECEPTOR"/>
    <property type="match status" value="1"/>
</dbReference>
<sequence length="386" mass="44193">MSPCSNNTNGSCLNEGICTSGICICSNECFHGDRCQTYYNVLSLPFSSAMAEDTSDAHIVYIMLLTLIVIIGLLNNIVCIVISTREHIRITANGVYLFIISASGIVRKLFLQTVVLTIIGYDSSSLRTWSCYVNPYISLVIGYACIWISVAIATERVLIECFNMELYETHRHAIIISIGCFIYSSVSNLPKIFAREFILSPSGESICMYDYISHPEWNIPDTVFSYINVIVPCAAHLICTGCVLTTIVRRKILICKNSQPQQRLYRVWLRQLYFHRDFLVPPLFLIFCLLPNAIHGHLIAICIQYNNVAHLRLHIVCIFLLHLPFVFICLVYIYPNQSYRKEFRHTWFYRTLCCGLSRKDKKKVQQRYQLTAKLTLSELVEKSSSQ</sequence>
<evidence type="ECO:0000256" key="7">
    <source>
        <dbReference type="ARBA" id="ARBA00023224"/>
    </source>
</evidence>
<proteinExistence type="predicted"/>
<evidence type="ECO:0000313" key="11">
    <source>
        <dbReference type="EMBL" id="CAF1059733.1"/>
    </source>
</evidence>
<dbReference type="EMBL" id="CAJNOJ010000081">
    <property type="protein sequence ID" value="CAF1059733.1"/>
    <property type="molecule type" value="Genomic_DNA"/>
</dbReference>
<protein>
    <recommendedName>
        <fullName evidence="9">G-protein coupled receptors family 1 profile domain-containing protein</fullName>
    </recommendedName>
</protein>
<feature type="transmembrane region" description="Helical" evidence="8">
    <location>
        <begin position="223"/>
        <end position="248"/>
    </location>
</feature>
<evidence type="ECO:0000256" key="4">
    <source>
        <dbReference type="ARBA" id="ARBA00023040"/>
    </source>
</evidence>
<evidence type="ECO:0000313" key="12">
    <source>
        <dbReference type="Proteomes" id="UP000663828"/>
    </source>
</evidence>
<evidence type="ECO:0000256" key="1">
    <source>
        <dbReference type="ARBA" id="ARBA00004141"/>
    </source>
</evidence>
<dbReference type="InterPro" id="IPR017452">
    <property type="entry name" value="GPCR_Rhodpsn_7TM"/>
</dbReference>
<feature type="transmembrane region" description="Helical" evidence="8">
    <location>
        <begin position="95"/>
        <end position="121"/>
    </location>
</feature>
<feature type="transmembrane region" description="Helical" evidence="8">
    <location>
        <begin position="313"/>
        <end position="334"/>
    </location>
</feature>
<dbReference type="SUPFAM" id="SSF81321">
    <property type="entry name" value="Family A G protein-coupled receptor-like"/>
    <property type="match status" value="1"/>
</dbReference>
<feature type="domain" description="G-protein coupled receptors family 1 profile" evidence="9">
    <location>
        <begin position="75"/>
        <end position="332"/>
    </location>
</feature>
<keyword evidence="12" id="KW-1185">Reference proteome</keyword>
<name>A0A813ZRM4_ADIRI</name>
<dbReference type="PROSITE" id="PS50262">
    <property type="entry name" value="G_PROTEIN_RECEP_F1_2"/>
    <property type="match status" value="1"/>
</dbReference>
<gene>
    <name evidence="11" type="ORF">EDS130_LOCUS17858</name>
    <name evidence="10" type="ORF">XAT740_LOCUS8121</name>
</gene>
<feature type="transmembrane region" description="Helical" evidence="8">
    <location>
        <begin position="59"/>
        <end position="83"/>
    </location>
</feature>
<dbReference type="Proteomes" id="UP000663828">
    <property type="component" value="Unassembled WGS sequence"/>
</dbReference>
<keyword evidence="6" id="KW-0675">Receptor</keyword>
<accession>A0A813ZRM4</accession>
<dbReference type="Proteomes" id="UP000663852">
    <property type="component" value="Unassembled WGS sequence"/>
</dbReference>
<feature type="transmembrane region" description="Helical" evidence="8">
    <location>
        <begin position="278"/>
        <end position="301"/>
    </location>
</feature>
<feature type="transmembrane region" description="Helical" evidence="8">
    <location>
        <begin position="173"/>
        <end position="193"/>
    </location>
</feature>
<evidence type="ECO:0000256" key="6">
    <source>
        <dbReference type="ARBA" id="ARBA00023170"/>
    </source>
</evidence>
<keyword evidence="7" id="KW-0807">Transducer</keyword>
<evidence type="ECO:0000256" key="2">
    <source>
        <dbReference type="ARBA" id="ARBA00022692"/>
    </source>
</evidence>
<dbReference type="GO" id="GO:0005886">
    <property type="term" value="C:plasma membrane"/>
    <property type="evidence" value="ECO:0007669"/>
    <property type="project" value="TreeGrafter"/>
</dbReference>
<dbReference type="AlphaFoldDB" id="A0A813ZRM4"/>
<evidence type="ECO:0000313" key="10">
    <source>
        <dbReference type="EMBL" id="CAF0902909.1"/>
    </source>
</evidence>
<keyword evidence="2 8" id="KW-0812">Transmembrane</keyword>
<evidence type="ECO:0000256" key="3">
    <source>
        <dbReference type="ARBA" id="ARBA00022989"/>
    </source>
</evidence>
<dbReference type="PANTHER" id="PTHR24243">
    <property type="entry name" value="G-PROTEIN COUPLED RECEPTOR"/>
    <property type="match status" value="1"/>
</dbReference>
<keyword evidence="4" id="KW-0297">G-protein coupled receptor</keyword>
<evidence type="ECO:0000259" key="9">
    <source>
        <dbReference type="PROSITE" id="PS50262"/>
    </source>
</evidence>
<comment type="subcellular location">
    <subcellularLocation>
        <location evidence="1">Membrane</location>
        <topology evidence="1">Multi-pass membrane protein</topology>
    </subcellularLocation>
</comment>
<reference evidence="10" key="1">
    <citation type="submission" date="2021-02" db="EMBL/GenBank/DDBJ databases">
        <authorList>
            <person name="Nowell W R."/>
        </authorList>
    </citation>
    <scope>NUCLEOTIDE SEQUENCE</scope>
</reference>
<dbReference type="EMBL" id="CAJNOR010000399">
    <property type="protein sequence ID" value="CAF0902909.1"/>
    <property type="molecule type" value="Genomic_DNA"/>
</dbReference>
<evidence type="ECO:0000256" key="8">
    <source>
        <dbReference type="SAM" id="Phobius"/>
    </source>
</evidence>
<evidence type="ECO:0000256" key="5">
    <source>
        <dbReference type="ARBA" id="ARBA00023136"/>
    </source>
</evidence>
<comment type="caution">
    <text evidence="10">The sequence shown here is derived from an EMBL/GenBank/DDBJ whole genome shotgun (WGS) entry which is preliminary data.</text>
</comment>
<dbReference type="GO" id="GO:0004930">
    <property type="term" value="F:G protein-coupled receptor activity"/>
    <property type="evidence" value="ECO:0007669"/>
    <property type="project" value="UniProtKB-KW"/>
</dbReference>
<dbReference type="OrthoDB" id="9988767at2759"/>
<keyword evidence="5 8" id="KW-0472">Membrane</keyword>